<dbReference type="AlphaFoldDB" id="A0A9W8XQB2"/>
<keyword evidence="3 4" id="KW-0460">Magnesium</keyword>
<dbReference type="RefSeq" id="XP_056074004.1">
    <property type="nucleotide sequence ID" value="XM_056210531.1"/>
</dbReference>
<proteinExistence type="inferred from homology"/>
<dbReference type="GeneID" id="80905250"/>
<dbReference type="Gene3D" id="1.10.600.10">
    <property type="entry name" value="Farnesyl Diphosphate Synthase"/>
    <property type="match status" value="1"/>
</dbReference>
<feature type="compositionally biased region" description="Basic and acidic residues" evidence="5">
    <location>
        <begin position="42"/>
        <end position="53"/>
    </location>
</feature>
<sequence length="406" mass="45771">MNDIQTFNMNKNQTFNKGDLMSPKTGYPVSDIPTPPESEAASIHETEEHHDEEQGSFVRVPDCFGSIMAPKPAVNPNYFAAKARGDRWIAKHMGFDKKTAAKNAQADLCYLASIWSATASEDRLVMMLDWNNWVFFFDDEFDEGRFKTDVPAAAEEVKQTLAIMEGSAPRYSPESDRVRYIFQTCCDRIKATSSEDQHKRYFEQLVVQVDLEARGASLTCDVDAYFDLRRGTIGVYPAITLAEWAGDIKVPQKAYDHPSLQKCMQVAADLVILVNDVLSYRKDLDLGVDFNLITLLMNKDCSGVQQAMDKIGDMIEDCYRQWFLALADLPSYGEEVDREVMNFQTGRFLGNEGHDVHETGLMELPPTFDRANEDEPMATPVPLQSHSAAQPCADVMHAYGEKDYFV</sequence>
<dbReference type="GO" id="GO:0046872">
    <property type="term" value="F:metal ion binding"/>
    <property type="evidence" value="ECO:0007669"/>
    <property type="project" value="UniProtKB-KW"/>
</dbReference>
<keyword evidence="4" id="KW-0479">Metal-binding</keyword>
<evidence type="ECO:0000256" key="1">
    <source>
        <dbReference type="ARBA" id="ARBA00001946"/>
    </source>
</evidence>
<evidence type="ECO:0000256" key="3">
    <source>
        <dbReference type="ARBA" id="ARBA00022842"/>
    </source>
</evidence>
<evidence type="ECO:0000313" key="7">
    <source>
        <dbReference type="Proteomes" id="UP001140513"/>
    </source>
</evidence>
<dbReference type="EMBL" id="JAPEUX010000002">
    <property type="protein sequence ID" value="KAJ4357145.1"/>
    <property type="molecule type" value="Genomic_DNA"/>
</dbReference>
<keyword evidence="4" id="KW-0456">Lyase</keyword>
<dbReference type="Proteomes" id="UP001140513">
    <property type="component" value="Unassembled WGS sequence"/>
</dbReference>
<comment type="similarity">
    <text evidence="2 4">Belongs to the terpene synthase family.</text>
</comment>
<feature type="compositionally biased region" description="Polar residues" evidence="5">
    <location>
        <begin position="1"/>
        <end position="16"/>
    </location>
</feature>
<comment type="cofactor">
    <cofactor evidence="1 4">
        <name>Mg(2+)</name>
        <dbReference type="ChEBI" id="CHEBI:18420"/>
    </cofactor>
</comment>
<evidence type="ECO:0000256" key="4">
    <source>
        <dbReference type="RuleBase" id="RU366034"/>
    </source>
</evidence>
<dbReference type="GO" id="GO:0008299">
    <property type="term" value="P:isoprenoid biosynthetic process"/>
    <property type="evidence" value="ECO:0007669"/>
    <property type="project" value="UniProtKB-ARBA"/>
</dbReference>
<evidence type="ECO:0000256" key="5">
    <source>
        <dbReference type="SAM" id="MobiDB-lite"/>
    </source>
</evidence>
<dbReference type="OrthoDB" id="2861623at2759"/>
<dbReference type="PANTHER" id="PTHR35201">
    <property type="entry name" value="TERPENE SYNTHASE"/>
    <property type="match status" value="1"/>
</dbReference>
<name>A0A9W8XQB2_9PLEO</name>
<dbReference type="EC" id="4.2.3.-" evidence="4"/>
<dbReference type="InterPro" id="IPR034686">
    <property type="entry name" value="Terpene_cyclase-like_2"/>
</dbReference>
<accession>A0A9W8XQB2</accession>
<gene>
    <name evidence="6" type="ORF">N0V89_001720</name>
</gene>
<dbReference type="PANTHER" id="PTHR35201:SF4">
    <property type="entry name" value="BETA-PINACENE SYNTHASE-RELATED"/>
    <property type="match status" value="1"/>
</dbReference>
<reference evidence="6" key="1">
    <citation type="submission" date="2022-10" db="EMBL/GenBank/DDBJ databases">
        <title>Tapping the CABI collections for fungal endophytes: first genome assemblies for Collariella, Neodidymelliopsis, Ascochyta clinopodiicola, Didymella pomorum, Didymosphaeria variabile, Neocosmospora piperis and Neocucurbitaria cava.</title>
        <authorList>
            <person name="Hill R."/>
        </authorList>
    </citation>
    <scope>NUCLEOTIDE SEQUENCE</scope>
    <source>
        <strain evidence="6">IMI 356815</strain>
    </source>
</reference>
<evidence type="ECO:0000256" key="2">
    <source>
        <dbReference type="ARBA" id="ARBA00006333"/>
    </source>
</evidence>
<feature type="region of interest" description="Disordered" evidence="5">
    <location>
        <begin position="1"/>
        <end position="55"/>
    </location>
</feature>
<dbReference type="GO" id="GO:0010333">
    <property type="term" value="F:terpene synthase activity"/>
    <property type="evidence" value="ECO:0007669"/>
    <property type="project" value="InterPro"/>
</dbReference>
<dbReference type="Pfam" id="PF19086">
    <property type="entry name" value="Terpene_syn_C_2"/>
    <property type="match status" value="1"/>
</dbReference>
<dbReference type="InterPro" id="IPR008949">
    <property type="entry name" value="Isoprenoid_synthase_dom_sf"/>
</dbReference>
<dbReference type="SUPFAM" id="SSF48576">
    <property type="entry name" value="Terpenoid synthases"/>
    <property type="match status" value="1"/>
</dbReference>
<evidence type="ECO:0000313" key="6">
    <source>
        <dbReference type="EMBL" id="KAJ4357145.1"/>
    </source>
</evidence>
<keyword evidence="7" id="KW-1185">Reference proteome</keyword>
<comment type="caution">
    <text evidence="6">The sequence shown here is derived from an EMBL/GenBank/DDBJ whole genome shotgun (WGS) entry which is preliminary data.</text>
</comment>
<protein>
    <recommendedName>
        <fullName evidence="4">Terpene synthase</fullName>
        <ecNumber evidence="4">4.2.3.-</ecNumber>
    </recommendedName>
</protein>
<organism evidence="6 7">
    <name type="scientific">Didymosphaeria variabile</name>
    <dbReference type="NCBI Taxonomy" id="1932322"/>
    <lineage>
        <taxon>Eukaryota</taxon>
        <taxon>Fungi</taxon>
        <taxon>Dikarya</taxon>
        <taxon>Ascomycota</taxon>
        <taxon>Pezizomycotina</taxon>
        <taxon>Dothideomycetes</taxon>
        <taxon>Pleosporomycetidae</taxon>
        <taxon>Pleosporales</taxon>
        <taxon>Massarineae</taxon>
        <taxon>Didymosphaeriaceae</taxon>
        <taxon>Didymosphaeria</taxon>
    </lineage>
</organism>